<dbReference type="EMBL" id="BAAAEI010000010">
    <property type="protein sequence ID" value="GAA0356399.1"/>
    <property type="molecule type" value="Genomic_DNA"/>
</dbReference>
<dbReference type="PANTHER" id="PTHR48111">
    <property type="entry name" value="REGULATOR OF RPOS"/>
    <property type="match status" value="1"/>
</dbReference>
<dbReference type="Gene3D" id="3.40.50.2300">
    <property type="match status" value="1"/>
</dbReference>
<dbReference type="PANTHER" id="PTHR48111:SF1">
    <property type="entry name" value="TWO-COMPONENT RESPONSE REGULATOR ORR33"/>
    <property type="match status" value="1"/>
</dbReference>
<keyword evidence="4" id="KW-0238">DNA-binding</keyword>
<keyword evidence="5" id="KW-0804">Transcription</keyword>
<comment type="caution">
    <text evidence="8">The sequence shown here is derived from an EMBL/GenBank/DDBJ whole genome shotgun (WGS) entry which is preliminary data.</text>
</comment>
<dbReference type="InterPro" id="IPR001789">
    <property type="entry name" value="Sig_transdc_resp-reg_receiver"/>
</dbReference>
<dbReference type="InterPro" id="IPR011006">
    <property type="entry name" value="CheY-like_superfamily"/>
</dbReference>
<protein>
    <recommendedName>
        <fullName evidence="7">Response regulatory domain-containing protein</fullName>
    </recommendedName>
</protein>
<dbReference type="Proteomes" id="UP001501757">
    <property type="component" value="Unassembled WGS sequence"/>
</dbReference>
<feature type="modified residue" description="4-aspartylphosphate" evidence="6">
    <location>
        <position position="60"/>
    </location>
</feature>
<evidence type="ECO:0000256" key="2">
    <source>
        <dbReference type="ARBA" id="ARBA00023012"/>
    </source>
</evidence>
<keyword evidence="2" id="KW-0902">Two-component regulatory system</keyword>
<dbReference type="RefSeq" id="WP_343844731.1">
    <property type="nucleotide sequence ID" value="NZ_BAAAEI010000010.1"/>
</dbReference>
<accession>A0ABN0X6K4</accession>
<proteinExistence type="predicted"/>
<sequence>MEMVDKYILYFEDDPDIAQMTTTALEAQGFVVRHFLSFPHEGVSALRDSLPVSPCLVILDVQLPGVNGFSICEILRREFLQDDVPVLFTSGLMQEEDILHAYAVGADDYLIKPVRLKELTLKVEQLLRQWEIRQQATEQFDSAMKMAFDAMKTSAELGDILRFMESTHKVSTTPELAALIFSALAGFGVKGTVYFEMDEKSYFRDDGRQVSLELQSIHEARSKGRIYSWKQFSFFNYQYFTVLIRDMPIDDEERYGVLKDQFCLLLNGVDARIEAILLERNNEQKQRVASDVAKSIAGLVLEMEQSKSAMSERFEQTILNLETNLSTELIHFNLLEEEEQTLVTHVNAAIQEASSIFEESLRKENEYKAVMQQLLNKLAG</sequence>
<name>A0ABN0X6K4_9ALTE</name>
<keyword evidence="3" id="KW-0805">Transcription regulation</keyword>
<dbReference type="InterPro" id="IPR039420">
    <property type="entry name" value="WalR-like"/>
</dbReference>
<dbReference type="SUPFAM" id="SSF52172">
    <property type="entry name" value="CheY-like"/>
    <property type="match status" value="1"/>
</dbReference>
<evidence type="ECO:0000313" key="8">
    <source>
        <dbReference type="EMBL" id="GAA0356399.1"/>
    </source>
</evidence>
<evidence type="ECO:0000256" key="3">
    <source>
        <dbReference type="ARBA" id="ARBA00023015"/>
    </source>
</evidence>
<evidence type="ECO:0000256" key="6">
    <source>
        <dbReference type="PROSITE-ProRule" id="PRU00169"/>
    </source>
</evidence>
<keyword evidence="9" id="KW-1185">Reference proteome</keyword>
<evidence type="ECO:0000256" key="1">
    <source>
        <dbReference type="ARBA" id="ARBA00022553"/>
    </source>
</evidence>
<evidence type="ECO:0000256" key="5">
    <source>
        <dbReference type="ARBA" id="ARBA00023163"/>
    </source>
</evidence>
<reference evidence="8 9" key="1">
    <citation type="journal article" date="2019" name="Int. J. Syst. Evol. Microbiol.">
        <title>The Global Catalogue of Microorganisms (GCM) 10K type strain sequencing project: providing services to taxonomists for standard genome sequencing and annotation.</title>
        <authorList>
            <consortium name="The Broad Institute Genomics Platform"/>
            <consortium name="The Broad Institute Genome Sequencing Center for Infectious Disease"/>
            <person name="Wu L."/>
            <person name="Ma J."/>
        </authorList>
    </citation>
    <scope>NUCLEOTIDE SEQUENCE [LARGE SCALE GENOMIC DNA]</scope>
    <source>
        <strain evidence="8 9">JCM 13378</strain>
    </source>
</reference>
<dbReference type="PROSITE" id="PS50110">
    <property type="entry name" value="RESPONSE_REGULATORY"/>
    <property type="match status" value="1"/>
</dbReference>
<organism evidence="8 9">
    <name type="scientific">Bowmanella denitrificans</name>
    <dbReference type="NCBI Taxonomy" id="366582"/>
    <lineage>
        <taxon>Bacteria</taxon>
        <taxon>Pseudomonadati</taxon>
        <taxon>Pseudomonadota</taxon>
        <taxon>Gammaproteobacteria</taxon>
        <taxon>Alteromonadales</taxon>
        <taxon>Alteromonadaceae</taxon>
        <taxon>Bowmanella</taxon>
    </lineage>
</organism>
<gene>
    <name evidence="8" type="ORF">GCM10009092_20790</name>
</gene>
<feature type="domain" description="Response regulatory" evidence="7">
    <location>
        <begin position="7"/>
        <end position="127"/>
    </location>
</feature>
<evidence type="ECO:0000313" key="9">
    <source>
        <dbReference type="Proteomes" id="UP001501757"/>
    </source>
</evidence>
<dbReference type="Pfam" id="PF00072">
    <property type="entry name" value="Response_reg"/>
    <property type="match status" value="1"/>
</dbReference>
<dbReference type="SMART" id="SM00448">
    <property type="entry name" value="REC"/>
    <property type="match status" value="1"/>
</dbReference>
<evidence type="ECO:0000259" key="7">
    <source>
        <dbReference type="PROSITE" id="PS50110"/>
    </source>
</evidence>
<dbReference type="CDD" id="cd17574">
    <property type="entry name" value="REC_OmpR"/>
    <property type="match status" value="1"/>
</dbReference>
<keyword evidence="1 6" id="KW-0597">Phosphoprotein</keyword>
<evidence type="ECO:0000256" key="4">
    <source>
        <dbReference type="ARBA" id="ARBA00023125"/>
    </source>
</evidence>